<dbReference type="GO" id="GO:0005154">
    <property type="term" value="F:epidermal growth factor receptor binding"/>
    <property type="evidence" value="ECO:0007669"/>
    <property type="project" value="TreeGrafter"/>
</dbReference>
<dbReference type="GO" id="GO:0008083">
    <property type="term" value="F:growth factor activity"/>
    <property type="evidence" value="ECO:0007669"/>
    <property type="project" value="UniProtKB-KW"/>
</dbReference>
<evidence type="ECO:0000256" key="10">
    <source>
        <dbReference type="ARBA" id="ARBA00023157"/>
    </source>
</evidence>
<evidence type="ECO:0000256" key="9">
    <source>
        <dbReference type="ARBA" id="ARBA00023136"/>
    </source>
</evidence>
<dbReference type="PANTHER" id="PTHR10740">
    <property type="entry name" value="TRANSFORMING GROWTH FACTOR ALPHA"/>
    <property type="match status" value="1"/>
</dbReference>
<keyword evidence="8" id="KW-0339">Growth factor</keyword>
<proteinExistence type="predicted"/>
<evidence type="ECO:0000256" key="2">
    <source>
        <dbReference type="ARBA" id="ARBA00004613"/>
    </source>
</evidence>
<feature type="non-terminal residue" evidence="15">
    <location>
        <position position="1"/>
    </location>
</feature>
<name>A0A1A8A0M8_NOTFU</name>
<evidence type="ECO:0000259" key="14">
    <source>
        <dbReference type="PROSITE" id="PS50026"/>
    </source>
</evidence>
<dbReference type="GO" id="GO:0045840">
    <property type="term" value="P:positive regulation of mitotic nuclear division"/>
    <property type="evidence" value="ECO:0007669"/>
    <property type="project" value="TreeGrafter"/>
</dbReference>
<dbReference type="GO" id="GO:0008284">
    <property type="term" value="P:positive regulation of cell population proliferation"/>
    <property type="evidence" value="ECO:0007669"/>
    <property type="project" value="TreeGrafter"/>
</dbReference>
<evidence type="ECO:0000256" key="11">
    <source>
        <dbReference type="ARBA" id="ARBA00023180"/>
    </source>
</evidence>
<sequence length="177" mass="20047">SEAHLRSRRVPPADRRACCQRSDMWNIRTSALLPLLGVVLIWPNVFTESVSHNLITSDSSSVSQAEGEERPRVTKRSFESCDSTFDHYCLNNGKCMLLLDMNEHHCKCGTEFSGSRCEHLNFVVQPLAEGQIIFIVFCVILLTLGLSGALYLCCKWYKQSKFSQQQKQPSYKVVQAV</sequence>
<keyword evidence="9 13" id="KW-0472">Membrane</keyword>
<keyword evidence="3" id="KW-0964">Secreted</keyword>
<dbReference type="GO" id="GO:0005615">
    <property type="term" value="C:extracellular space"/>
    <property type="evidence" value="ECO:0007669"/>
    <property type="project" value="TreeGrafter"/>
</dbReference>
<protein>
    <submittedName>
        <fullName evidence="15">Epiregulin</fullName>
    </submittedName>
</protein>
<dbReference type="GO" id="GO:0007173">
    <property type="term" value="P:epidermal growth factor receptor signaling pathway"/>
    <property type="evidence" value="ECO:0007669"/>
    <property type="project" value="TreeGrafter"/>
</dbReference>
<dbReference type="GO" id="GO:0016020">
    <property type="term" value="C:membrane"/>
    <property type="evidence" value="ECO:0007669"/>
    <property type="project" value="UniProtKB-SubCell"/>
</dbReference>
<feature type="disulfide bond" evidence="12">
    <location>
        <begin position="89"/>
        <end position="106"/>
    </location>
</feature>
<accession>A0A1A8A0M8</accession>
<evidence type="ECO:0000256" key="13">
    <source>
        <dbReference type="SAM" id="Phobius"/>
    </source>
</evidence>
<keyword evidence="4 12" id="KW-0245">EGF-like domain</keyword>
<dbReference type="PROSITE" id="PS50026">
    <property type="entry name" value="EGF_3"/>
    <property type="match status" value="1"/>
</dbReference>
<gene>
    <name evidence="15" type="primary">EREG</name>
</gene>
<feature type="transmembrane region" description="Helical" evidence="13">
    <location>
        <begin position="132"/>
        <end position="154"/>
    </location>
</feature>
<keyword evidence="11" id="KW-0325">Glycoprotein</keyword>
<keyword evidence="7 13" id="KW-1133">Transmembrane helix</keyword>
<feature type="disulfide bond" evidence="12">
    <location>
        <begin position="108"/>
        <end position="117"/>
    </location>
</feature>
<dbReference type="EMBL" id="HADY01009708">
    <property type="protein sequence ID" value="SBP48193.1"/>
    <property type="molecule type" value="Transcribed_RNA"/>
</dbReference>
<evidence type="ECO:0000256" key="6">
    <source>
        <dbReference type="ARBA" id="ARBA00022729"/>
    </source>
</evidence>
<comment type="caution">
    <text evidence="12">Lacks conserved residue(s) required for the propagation of feature annotation.</text>
</comment>
<reference evidence="15" key="1">
    <citation type="submission" date="2016-05" db="EMBL/GenBank/DDBJ databases">
        <authorList>
            <person name="Lavstsen T."/>
            <person name="Jespersen J.S."/>
        </authorList>
    </citation>
    <scope>NUCLEOTIDE SEQUENCE</scope>
    <source>
        <tissue evidence="15">Brain</tissue>
    </source>
</reference>
<evidence type="ECO:0000256" key="8">
    <source>
        <dbReference type="ARBA" id="ARBA00023030"/>
    </source>
</evidence>
<keyword evidence="10 12" id="KW-1015">Disulfide bond</keyword>
<evidence type="ECO:0000256" key="5">
    <source>
        <dbReference type="ARBA" id="ARBA00022692"/>
    </source>
</evidence>
<dbReference type="SUPFAM" id="SSF57196">
    <property type="entry name" value="EGF/Laminin"/>
    <property type="match status" value="1"/>
</dbReference>
<dbReference type="PANTHER" id="PTHR10740:SF11">
    <property type="entry name" value="PROEPIREGULIN"/>
    <property type="match status" value="1"/>
</dbReference>
<keyword evidence="5 13" id="KW-0812">Transmembrane</keyword>
<organism evidence="15">
    <name type="scientific">Nothobranchius furzeri</name>
    <name type="common">Turquoise killifish</name>
    <dbReference type="NCBI Taxonomy" id="105023"/>
    <lineage>
        <taxon>Eukaryota</taxon>
        <taxon>Metazoa</taxon>
        <taxon>Chordata</taxon>
        <taxon>Craniata</taxon>
        <taxon>Vertebrata</taxon>
        <taxon>Euteleostomi</taxon>
        <taxon>Actinopterygii</taxon>
        <taxon>Neopterygii</taxon>
        <taxon>Teleostei</taxon>
        <taxon>Neoteleostei</taxon>
        <taxon>Acanthomorphata</taxon>
        <taxon>Ovalentaria</taxon>
        <taxon>Atherinomorphae</taxon>
        <taxon>Cyprinodontiformes</taxon>
        <taxon>Nothobranchiidae</taxon>
        <taxon>Nothobranchius</taxon>
    </lineage>
</organism>
<evidence type="ECO:0000313" key="15">
    <source>
        <dbReference type="EMBL" id="SBP48193.1"/>
    </source>
</evidence>
<feature type="transmembrane region" description="Helical" evidence="13">
    <location>
        <begin position="25"/>
        <end position="45"/>
    </location>
</feature>
<dbReference type="PROSITE" id="PS00022">
    <property type="entry name" value="EGF_1"/>
    <property type="match status" value="1"/>
</dbReference>
<dbReference type="Gene3D" id="2.10.25.10">
    <property type="entry name" value="Laminin"/>
    <property type="match status" value="1"/>
</dbReference>
<evidence type="ECO:0000256" key="4">
    <source>
        <dbReference type="ARBA" id="ARBA00022536"/>
    </source>
</evidence>
<keyword evidence="6" id="KW-0732">Signal</keyword>
<evidence type="ECO:0000256" key="7">
    <source>
        <dbReference type="ARBA" id="ARBA00022989"/>
    </source>
</evidence>
<evidence type="ECO:0000256" key="3">
    <source>
        <dbReference type="ARBA" id="ARBA00022525"/>
    </source>
</evidence>
<reference evidence="15" key="2">
    <citation type="submission" date="2016-06" db="EMBL/GenBank/DDBJ databases">
        <title>The genome of a short-lived fish provides insights into sex chromosome evolution and the genetic control of aging.</title>
        <authorList>
            <person name="Reichwald K."/>
            <person name="Felder M."/>
            <person name="Petzold A."/>
            <person name="Koch P."/>
            <person name="Groth M."/>
            <person name="Platzer M."/>
        </authorList>
    </citation>
    <scope>NUCLEOTIDE SEQUENCE</scope>
    <source>
        <tissue evidence="15">Brain</tissue>
    </source>
</reference>
<evidence type="ECO:0000256" key="1">
    <source>
        <dbReference type="ARBA" id="ARBA00004479"/>
    </source>
</evidence>
<dbReference type="AlphaFoldDB" id="A0A1A8A0M8"/>
<dbReference type="InterPro" id="IPR000742">
    <property type="entry name" value="EGF"/>
</dbReference>
<evidence type="ECO:0000256" key="12">
    <source>
        <dbReference type="PROSITE-ProRule" id="PRU00076"/>
    </source>
</evidence>
<feature type="domain" description="EGF-like" evidence="14">
    <location>
        <begin position="77"/>
        <end position="118"/>
    </location>
</feature>
<comment type="subcellular location">
    <subcellularLocation>
        <location evidence="1">Membrane</location>
        <topology evidence="1">Single-pass type I membrane protein</topology>
    </subcellularLocation>
    <subcellularLocation>
        <location evidence="2">Secreted</location>
    </subcellularLocation>
</comment>